<keyword evidence="1" id="KW-1133">Transmembrane helix</keyword>
<dbReference type="RefSeq" id="WP_311351172.1">
    <property type="nucleotide sequence ID" value="NZ_JAVRHR010000002.1"/>
</dbReference>
<gene>
    <name evidence="3" type="ORF">RM706_10455</name>
</gene>
<dbReference type="EMBL" id="JAVRHR010000002">
    <property type="protein sequence ID" value="MDT0607454.1"/>
    <property type="molecule type" value="Genomic_DNA"/>
</dbReference>
<feature type="domain" description="DUF6787" evidence="2">
    <location>
        <begin position="90"/>
        <end position="168"/>
    </location>
</feature>
<protein>
    <submittedName>
        <fullName evidence="3">Prolipoprotein diacylglyceryl transferase</fullName>
    </submittedName>
</protein>
<evidence type="ECO:0000259" key="2">
    <source>
        <dbReference type="Pfam" id="PF20584"/>
    </source>
</evidence>
<evidence type="ECO:0000313" key="3">
    <source>
        <dbReference type="EMBL" id="MDT0607454.1"/>
    </source>
</evidence>
<evidence type="ECO:0000313" key="4">
    <source>
        <dbReference type="Proteomes" id="UP001255246"/>
    </source>
</evidence>
<evidence type="ECO:0000256" key="1">
    <source>
        <dbReference type="SAM" id="Phobius"/>
    </source>
</evidence>
<feature type="transmembrane region" description="Helical" evidence="1">
    <location>
        <begin position="122"/>
        <end position="148"/>
    </location>
</feature>
<name>A0ABU3ABV6_9FLAO</name>
<feature type="transmembrane region" description="Helical" evidence="1">
    <location>
        <begin position="50"/>
        <end position="71"/>
    </location>
</feature>
<feature type="transmembrane region" description="Helical" evidence="1">
    <location>
        <begin position="83"/>
        <end position="102"/>
    </location>
</feature>
<keyword evidence="3" id="KW-0808">Transferase</keyword>
<reference evidence="3 4" key="1">
    <citation type="submission" date="2023-09" db="EMBL/GenBank/DDBJ databases">
        <authorList>
            <person name="Rey-Velasco X."/>
        </authorList>
    </citation>
    <scope>NUCLEOTIDE SEQUENCE [LARGE SCALE GENOMIC DNA]</scope>
    <source>
        <strain evidence="3 4">F388</strain>
    </source>
</reference>
<keyword evidence="1" id="KW-0472">Membrane</keyword>
<sequence>MEKFKNRWEITKNWQLTFPILGVVLLVLTAYYFSRRLLHFFNLNNTSFEWVFTLSVSIVFFYIFLRISLWCFEKLKNKWIVEYRWQMIAIFIVFAITGSTSLRVGRPIMRHLGITQENLQPIIYWVLYIVVGLIFYQVFLVIFGWLFGQHKFFWNFEKKMLKRMGLGFLFRKL</sequence>
<dbReference type="Proteomes" id="UP001255246">
    <property type="component" value="Unassembled WGS sequence"/>
</dbReference>
<organism evidence="3 4">
    <name type="scientific">Croceitalea rosinachiae</name>
    <dbReference type="NCBI Taxonomy" id="3075596"/>
    <lineage>
        <taxon>Bacteria</taxon>
        <taxon>Pseudomonadati</taxon>
        <taxon>Bacteroidota</taxon>
        <taxon>Flavobacteriia</taxon>
        <taxon>Flavobacteriales</taxon>
        <taxon>Flavobacteriaceae</taxon>
        <taxon>Croceitalea</taxon>
    </lineage>
</organism>
<feature type="transmembrane region" description="Helical" evidence="1">
    <location>
        <begin position="16"/>
        <end position="34"/>
    </location>
</feature>
<dbReference type="GO" id="GO:0016740">
    <property type="term" value="F:transferase activity"/>
    <property type="evidence" value="ECO:0007669"/>
    <property type="project" value="UniProtKB-KW"/>
</dbReference>
<keyword evidence="1" id="KW-0812">Transmembrane</keyword>
<dbReference type="Pfam" id="PF20584">
    <property type="entry name" value="DUF6787"/>
    <property type="match status" value="1"/>
</dbReference>
<dbReference type="InterPro" id="IPR046714">
    <property type="entry name" value="DUF6787"/>
</dbReference>
<accession>A0ABU3ABV6</accession>
<proteinExistence type="predicted"/>
<comment type="caution">
    <text evidence="3">The sequence shown here is derived from an EMBL/GenBank/DDBJ whole genome shotgun (WGS) entry which is preliminary data.</text>
</comment>
<keyword evidence="4" id="KW-1185">Reference proteome</keyword>